<dbReference type="InterPro" id="IPR001711">
    <property type="entry name" value="PLipase_C_Pinositol-sp_Y"/>
</dbReference>
<evidence type="ECO:0000256" key="7">
    <source>
        <dbReference type="ARBA" id="ARBA00022801"/>
    </source>
</evidence>
<dbReference type="Ensembl" id="ENSSPAT00000019344.1">
    <property type="protein sequence ID" value="ENSSPAP00000019054.1"/>
    <property type="gene ID" value="ENSSPAG00000014365.1"/>
</dbReference>
<evidence type="ECO:0000259" key="17">
    <source>
        <dbReference type="PROSITE" id="PS50004"/>
    </source>
</evidence>
<dbReference type="PROSITE" id="PS50004">
    <property type="entry name" value="C2"/>
    <property type="match status" value="1"/>
</dbReference>
<evidence type="ECO:0000256" key="8">
    <source>
        <dbReference type="ARBA" id="ARBA00022837"/>
    </source>
</evidence>
<dbReference type="FunFam" id="1.10.238.10:FF:000005">
    <property type="entry name" value="Phosphoinositide phospholipase C"/>
    <property type="match status" value="1"/>
</dbReference>
<keyword evidence="12" id="KW-0539">Nucleus</keyword>
<dbReference type="PANTHER" id="PTHR10336">
    <property type="entry name" value="PHOSPHOINOSITIDE-SPECIFIC PHOSPHOLIPASE C FAMILY PROTEIN"/>
    <property type="match status" value="1"/>
</dbReference>
<evidence type="ECO:0000256" key="1">
    <source>
        <dbReference type="ARBA" id="ARBA00001913"/>
    </source>
</evidence>
<dbReference type="Pfam" id="PF09279">
    <property type="entry name" value="EF-hand_like"/>
    <property type="match status" value="1"/>
</dbReference>
<keyword evidence="8" id="KW-0106">Calcium</keyword>
<dbReference type="Gene3D" id="1.10.238.10">
    <property type="entry name" value="EF-hand"/>
    <property type="match status" value="1"/>
</dbReference>
<dbReference type="SUPFAM" id="SSF47473">
    <property type="entry name" value="EF-hand"/>
    <property type="match status" value="1"/>
</dbReference>
<dbReference type="Pfam" id="PF00168">
    <property type="entry name" value="C2"/>
    <property type="match status" value="1"/>
</dbReference>
<dbReference type="InterPro" id="IPR035892">
    <property type="entry name" value="C2_domain_sf"/>
</dbReference>
<dbReference type="GO" id="GO:0048471">
    <property type="term" value="C:perinuclear region of cytoplasm"/>
    <property type="evidence" value="ECO:0007669"/>
    <property type="project" value="UniProtKB-SubCell"/>
</dbReference>
<protein>
    <recommendedName>
        <fullName evidence="15">Phosphoinositide phospholipase C</fullName>
        <ecNumber evidence="15">3.1.4.11</ecNumber>
    </recommendedName>
</protein>
<evidence type="ECO:0000256" key="10">
    <source>
        <dbReference type="ARBA" id="ARBA00023098"/>
    </source>
</evidence>
<evidence type="ECO:0000256" key="5">
    <source>
        <dbReference type="ARBA" id="ARBA00022473"/>
    </source>
</evidence>
<dbReference type="GO" id="GO:0016042">
    <property type="term" value="P:lipid catabolic process"/>
    <property type="evidence" value="ECO:0007669"/>
    <property type="project" value="UniProtKB-KW"/>
</dbReference>
<feature type="domain" description="C2" evidence="17">
    <location>
        <begin position="357"/>
        <end position="480"/>
    </location>
</feature>
<keyword evidence="7 15" id="KW-0378">Hydrolase</keyword>
<keyword evidence="6" id="KW-0963">Cytoplasm</keyword>
<dbReference type="Gene3D" id="2.60.40.150">
    <property type="entry name" value="C2 domain"/>
    <property type="match status" value="1"/>
</dbReference>
<evidence type="ECO:0000256" key="2">
    <source>
        <dbReference type="ARBA" id="ARBA00003992"/>
    </source>
</evidence>
<dbReference type="GeneTree" id="ENSGT00940000159950"/>
<proteinExistence type="predicted"/>
<evidence type="ECO:0000256" key="4">
    <source>
        <dbReference type="ARBA" id="ARBA00004556"/>
    </source>
</evidence>
<keyword evidence="9 15" id="KW-0442">Lipid degradation</keyword>
<dbReference type="AlphaFoldDB" id="A0A3B5AMQ6"/>
<evidence type="ECO:0000256" key="14">
    <source>
        <dbReference type="ARBA" id="ARBA00023674"/>
    </source>
</evidence>
<sequence>QSQRKNKAPSSRRAEIQHLHQSYASGHTALPAAALLRFLHKEQMELTANEETAESLIDRYEIEEAESRSMTFEGFLRYMESKDCCVFNQAHASVYQDMDQPLPSYFISSSHNTYLLGDQLVGKSHLDAYVSALRKGCRCLEIDCWDGPDAEPIVYHGYTLTTKIRFKDVITTVEQHAFEVSAYPVILSLENHCSKEQQEVMAKYLISILGDKLLTAPLDHSTAGDFPSPNQRKRKVVAQAMSDLVIYTGSVKFVSFSHSKDNQNCYENTSMAEKKARKLIKSSGPDFVQHNQKFLSRIYPAGSRTSSSNFDPQEFWNVGSQLVALNFQSLGLPMELNDGRFQDNGGCGYVLKPAALMSSQKSFDPSCSQHSLKPTNLLLKVISGSNLPIGRNGKPLDPFVRVETHGIASDSRRKCTHTVKNNSLCPHWDADMNFSISVPELCLIRFCVKDQTGLLTSEFVGQYTLPFTSLKKGEPRGRKKRTQHKQGSSQKKAI</sequence>
<dbReference type="SMART" id="SM00149">
    <property type="entry name" value="PLCYc"/>
    <property type="match status" value="1"/>
</dbReference>
<dbReference type="GO" id="GO:0035556">
    <property type="term" value="P:intracellular signal transduction"/>
    <property type="evidence" value="ECO:0007669"/>
    <property type="project" value="InterPro"/>
</dbReference>
<evidence type="ECO:0000256" key="12">
    <source>
        <dbReference type="ARBA" id="ARBA00023242"/>
    </source>
</evidence>
<dbReference type="InterPro" id="IPR011992">
    <property type="entry name" value="EF-hand-dom_pair"/>
</dbReference>
<keyword evidence="11" id="KW-0807">Transducer</keyword>
<comment type="catalytic activity">
    <reaction evidence="14">
        <text>a 1,2-diacyl-sn-glycero-3-phospho-(1D-myo-inositol-4,5-bisphosphate) + H2O = 1D-myo-inositol 1,4,5-trisphosphate + a 1,2-diacyl-sn-glycerol + H(+)</text>
        <dbReference type="Rhea" id="RHEA:33179"/>
        <dbReference type="ChEBI" id="CHEBI:15377"/>
        <dbReference type="ChEBI" id="CHEBI:15378"/>
        <dbReference type="ChEBI" id="CHEBI:17815"/>
        <dbReference type="ChEBI" id="CHEBI:58456"/>
        <dbReference type="ChEBI" id="CHEBI:203600"/>
        <dbReference type="EC" id="3.1.4.11"/>
    </reaction>
    <physiologicalReaction direction="left-to-right" evidence="14">
        <dbReference type="Rhea" id="RHEA:33180"/>
    </physiologicalReaction>
</comment>
<name>A0A3B5AMQ6_9TELE</name>
<comment type="subcellular location">
    <subcellularLocation>
        <location evidence="4">Cytoplasm</location>
        <location evidence="4">Perinuclear region</location>
    </subcellularLocation>
    <subcellularLocation>
        <location evidence="3">Nucleus</location>
    </subcellularLocation>
</comment>
<evidence type="ECO:0000256" key="9">
    <source>
        <dbReference type="ARBA" id="ARBA00022963"/>
    </source>
</evidence>
<dbReference type="EC" id="3.1.4.11" evidence="15"/>
<dbReference type="InterPro" id="IPR000008">
    <property type="entry name" value="C2_dom"/>
</dbReference>
<dbReference type="Pfam" id="PF00388">
    <property type="entry name" value="PI-PLC-X"/>
    <property type="match status" value="1"/>
</dbReference>
<accession>A0A3B5AMQ6</accession>
<dbReference type="SUPFAM" id="SSF51695">
    <property type="entry name" value="PLC-like phosphodiesterases"/>
    <property type="match status" value="1"/>
</dbReference>
<dbReference type="GO" id="GO:0004435">
    <property type="term" value="F:phosphatidylinositol-4,5-bisphosphate phospholipase C activity"/>
    <property type="evidence" value="ECO:0007669"/>
    <property type="project" value="UniProtKB-EC"/>
</dbReference>
<keyword evidence="10 15" id="KW-0443">Lipid metabolism</keyword>
<dbReference type="Pfam" id="PF00387">
    <property type="entry name" value="PI-PLC-Y"/>
    <property type="match status" value="1"/>
</dbReference>
<evidence type="ECO:0000256" key="13">
    <source>
        <dbReference type="ARBA" id="ARBA00023279"/>
    </source>
</evidence>
<keyword evidence="13" id="KW-0278">Fertilization</keyword>
<dbReference type="PANTHER" id="PTHR10336:SF29">
    <property type="entry name" value="1-PHOSPHATIDYLINOSITOL 4,5-BISPHOSPHATE PHOSPHODIESTERASE ZETA-1"/>
    <property type="match status" value="1"/>
</dbReference>
<evidence type="ECO:0000256" key="3">
    <source>
        <dbReference type="ARBA" id="ARBA00004123"/>
    </source>
</evidence>
<dbReference type="SMART" id="SM00239">
    <property type="entry name" value="C2"/>
    <property type="match status" value="1"/>
</dbReference>
<reference evidence="19" key="1">
    <citation type="submission" date="2023-09" db="UniProtKB">
        <authorList>
            <consortium name="Ensembl"/>
        </authorList>
    </citation>
    <scope>IDENTIFICATION</scope>
</reference>
<dbReference type="SMART" id="SM00148">
    <property type="entry name" value="PLCXc"/>
    <property type="match status" value="1"/>
</dbReference>
<dbReference type="SUPFAM" id="SSF49562">
    <property type="entry name" value="C2 domain (Calcium/lipid-binding domain, CaLB)"/>
    <property type="match status" value="1"/>
</dbReference>
<evidence type="ECO:0000256" key="15">
    <source>
        <dbReference type="RuleBase" id="RU361133"/>
    </source>
</evidence>
<comment type="function">
    <text evidence="2">The production of the second messenger molecules diacylglycerol (DAG) and inositol 1,4,5-trisphosphate (IP3) is mediated by activated phosphatidylinositol-specific phospholipase C enzymes. In vitro, hydrolyzes PtdIns(4,5)P2 in a Ca(2+)-dependent manner. Triggers intracellular Ca(2+) oscillations in oocytes solely during M phase and is involved in inducing oocyte activation and initiating embryonic development up to the blastocyst stage. Is therefore a strong candidate for the egg-activating soluble sperm factor that is transferred from the sperm into the egg cytoplasm following gamete membrane fusion. May exert an inhibitory effect on phospholipase-C-coupled processes that depend on calcium ions and protein kinase C, including CFTR trafficking and function.</text>
</comment>
<gene>
    <name evidence="19" type="primary">PLCZ1</name>
</gene>
<dbReference type="InterPro" id="IPR015359">
    <property type="entry name" value="PLC_EF-hand-like"/>
</dbReference>
<keyword evidence="5" id="KW-0217">Developmental protein</keyword>
<evidence type="ECO:0000259" key="18">
    <source>
        <dbReference type="PROSITE" id="PS50008"/>
    </source>
</evidence>
<dbReference type="InterPro" id="IPR017946">
    <property type="entry name" value="PLC-like_Pdiesterase_TIM-brl"/>
</dbReference>
<dbReference type="InterPro" id="IPR001192">
    <property type="entry name" value="PI-PLC_fam"/>
</dbReference>
<dbReference type="PROSITE" id="PS50008">
    <property type="entry name" value="PIPLC_Y_DOMAIN"/>
    <property type="match status" value="1"/>
</dbReference>
<feature type="compositionally biased region" description="Polar residues" evidence="16">
    <location>
        <begin position="485"/>
        <end position="494"/>
    </location>
</feature>
<evidence type="ECO:0000256" key="11">
    <source>
        <dbReference type="ARBA" id="ARBA00023224"/>
    </source>
</evidence>
<dbReference type="InterPro" id="IPR000909">
    <property type="entry name" value="PLipase_C_PInositol-sp_X_dom"/>
</dbReference>
<dbReference type="GO" id="GO:0005634">
    <property type="term" value="C:nucleus"/>
    <property type="evidence" value="ECO:0007669"/>
    <property type="project" value="UniProtKB-SubCell"/>
</dbReference>
<dbReference type="STRING" id="144197.ENSSPAP00000019054"/>
<dbReference type="PROSITE" id="PS50007">
    <property type="entry name" value="PIPLC_X_DOMAIN"/>
    <property type="match status" value="1"/>
</dbReference>
<organism evidence="19">
    <name type="scientific">Stegastes partitus</name>
    <name type="common">bicolor damselfish</name>
    <dbReference type="NCBI Taxonomy" id="144197"/>
    <lineage>
        <taxon>Eukaryota</taxon>
        <taxon>Metazoa</taxon>
        <taxon>Chordata</taxon>
        <taxon>Craniata</taxon>
        <taxon>Vertebrata</taxon>
        <taxon>Euteleostomi</taxon>
        <taxon>Actinopterygii</taxon>
        <taxon>Neopterygii</taxon>
        <taxon>Teleostei</taxon>
        <taxon>Neoteleostei</taxon>
        <taxon>Acanthomorphata</taxon>
        <taxon>Ovalentaria</taxon>
        <taxon>Pomacentridae</taxon>
        <taxon>Stegastes</taxon>
    </lineage>
</organism>
<evidence type="ECO:0000256" key="6">
    <source>
        <dbReference type="ARBA" id="ARBA00022490"/>
    </source>
</evidence>
<feature type="region of interest" description="Disordered" evidence="16">
    <location>
        <begin position="470"/>
        <end position="494"/>
    </location>
</feature>
<evidence type="ECO:0000313" key="19">
    <source>
        <dbReference type="Ensembl" id="ENSSPAP00000019054.1"/>
    </source>
</evidence>
<dbReference type="Gene3D" id="3.20.20.190">
    <property type="entry name" value="Phosphatidylinositol (PI) phosphodiesterase"/>
    <property type="match status" value="1"/>
</dbReference>
<comment type="cofactor">
    <cofactor evidence="1">
        <name>Ca(2+)</name>
        <dbReference type="ChEBI" id="CHEBI:29108"/>
    </cofactor>
</comment>
<dbReference type="GO" id="GO:0060470">
    <property type="term" value="P:positive regulation of cytosolic calcium ion concentration involved in egg activation"/>
    <property type="evidence" value="ECO:0007669"/>
    <property type="project" value="TreeGrafter"/>
</dbReference>
<dbReference type="CDD" id="cd00275">
    <property type="entry name" value="C2_PLC_like"/>
    <property type="match status" value="1"/>
</dbReference>
<dbReference type="PRINTS" id="PR00390">
    <property type="entry name" value="PHPHLIPASEC"/>
</dbReference>
<evidence type="ECO:0000256" key="16">
    <source>
        <dbReference type="SAM" id="MobiDB-lite"/>
    </source>
</evidence>
<feature type="domain" description="PI-PLC Y-box" evidence="18">
    <location>
        <begin position="241"/>
        <end position="356"/>
    </location>
</feature>